<proteinExistence type="predicted"/>
<dbReference type="AlphaFoldDB" id="A0A662Z9W1"/>
<accession>A0A662Z9W1</accession>
<protein>
    <submittedName>
        <fullName evidence="1">Tir chaperone protein (CesT) family protein</fullName>
    </submittedName>
</protein>
<dbReference type="Gene3D" id="3.30.1460.10">
    <property type="match status" value="1"/>
</dbReference>
<dbReference type="CDD" id="cd16364">
    <property type="entry name" value="T3SC_I-like"/>
    <property type="match status" value="1"/>
</dbReference>
<dbReference type="Pfam" id="PF05932">
    <property type="entry name" value="CesT"/>
    <property type="match status" value="1"/>
</dbReference>
<dbReference type="SUPFAM" id="SSF69635">
    <property type="entry name" value="Type III secretory system chaperone-like"/>
    <property type="match status" value="1"/>
</dbReference>
<dbReference type="GO" id="GO:0030254">
    <property type="term" value="P:protein secretion by the type III secretion system"/>
    <property type="evidence" value="ECO:0007669"/>
    <property type="project" value="InterPro"/>
</dbReference>
<dbReference type="RefSeq" id="WP_074840305.1">
    <property type="nucleotide sequence ID" value="NZ_CP047056.1"/>
</dbReference>
<dbReference type="OrthoDB" id="7061786at2"/>
<sequence length="140" mass="15516">MLKDQFAKVLDEFADLIQEDIYLDDNNSASFMVDDDIIININYLEQSDTIVMFSPVGSLGENGDAGKKAEALLKLNDIGCDVTGRVTLMLDPEVDLILAADRQSALGITSKDELSAWIEVLVKAVRSTREYFAVHFPVEE</sequence>
<gene>
    <name evidence="1" type="ORF">SAMN04487865_10178</name>
</gene>
<dbReference type="InterPro" id="IPR010261">
    <property type="entry name" value="Tir_chaperone"/>
</dbReference>
<organism evidence="1 2">
    <name type="scientific">Succinivibrio dextrinosolvens</name>
    <dbReference type="NCBI Taxonomy" id="83771"/>
    <lineage>
        <taxon>Bacteria</taxon>
        <taxon>Pseudomonadati</taxon>
        <taxon>Pseudomonadota</taxon>
        <taxon>Gammaproteobacteria</taxon>
        <taxon>Aeromonadales</taxon>
        <taxon>Succinivibrionaceae</taxon>
        <taxon>Succinivibrio</taxon>
    </lineage>
</organism>
<name>A0A662Z9W1_9GAMM</name>
<evidence type="ECO:0000313" key="2">
    <source>
        <dbReference type="Proteomes" id="UP000243374"/>
    </source>
</evidence>
<keyword evidence="2" id="KW-1185">Reference proteome</keyword>
<dbReference type="Proteomes" id="UP000243374">
    <property type="component" value="Unassembled WGS sequence"/>
</dbReference>
<evidence type="ECO:0000313" key="1">
    <source>
        <dbReference type="EMBL" id="SFK03986.1"/>
    </source>
</evidence>
<reference evidence="1 2" key="1">
    <citation type="submission" date="2016-10" db="EMBL/GenBank/DDBJ databases">
        <authorList>
            <person name="Varghese N."/>
            <person name="Submissions S."/>
        </authorList>
    </citation>
    <scope>NUCLEOTIDE SEQUENCE [LARGE SCALE GENOMIC DNA]</scope>
    <source>
        <strain evidence="1 2">22B</strain>
    </source>
</reference>
<dbReference type="EMBL" id="FOSF01000017">
    <property type="protein sequence ID" value="SFK03986.1"/>
    <property type="molecule type" value="Genomic_DNA"/>
</dbReference>